<dbReference type="GO" id="GO:0045046">
    <property type="term" value="P:protein import into peroxisome membrane"/>
    <property type="evidence" value="ECO:0007669"/>
    <property type="project" value="TreeGrafter"/>
</dbReference>
<dbReference type="GO" id="GO:0030674">
    <property type="term" value="F:protein-macromolecule adaptor activity"/>
    <property type="evidence" value="ECO:0007669"/>
    <property type="project" value="TreeGrafter"/>
</dbReference>
<evidence type="ECO:0000256" key="3">
    <source>
        <dbReference type="ARBA" id="ARBA00022593"/>
    </source>
</evidence>
<dbReference type="PANTHER" id="PTHR28080">
    <property type="entry name" value="PEROXISOMAL BIOGENESIS FACTOR 3"/>
    <property type="match status" value="1"/>
</dbReference>
<dbReference type="Pfam" id="PF04882">
    <property type="entry name" value="Peroxin-3"/>
    <property type="match status" value="3"/>
</dbReference>
<gene>
    <name evidence="6" type="ORF">KQX54_005191</name>
</gene>
<comment type="function">
    <text evidence="4">Involved in peroxisome biosynthesis and integrity. Assembles membrane vesicles before the matrix proteins are translocated. As a docking factor for PEX19, is necessary for the import of peroxisomal membrane proteins in the peroxisomes.</text>
</comment>
<reference evidence="6 7" key="1">
    <citation type="journal article" date="2021" name="J. Hered.">
        <title>A chromosome-level genome assembly of the parasitoid wasp, Cotesia glomerata (Hymenoptera: Braconidae).</title>
        <authorList>
            <person name="Pinto B.J."/>
            <person name="Weis J.J."/>
            <person name="Gamble T."/>
            <person name="Ode P.J."/>
            <person name="Paul R."/>
            <person name="Zaspel J.M."/>
        </authorList>
    </citation>
    <scope>NUCLEOTIDE SEQUENCE [LARGE SCALE GENOMIC DNA]</scope>
    <source>
        <strain evidence="6">CgM1</strain>
    </source>
</reference>
<name>A0AAV7IJ60_COTGL</name>
<dbReference type="PANTHER" id="PTHR28080:SF1">
    <property type="entry name" value="PEROXISOMAL BIOGENESIS FACTOR 3"/>
    <property type="match status" value="1"/>
</dbReference>
<dbReference type="AlphaFoldDB" id="A0AAV7IJ60"/>
<dbReference type="Proteomes" id="UP000826195">
    <property type="component" value="Unassembled WGS sequence"/>
</dbReference>
<keyword evidence="3" id="KW-0962">Peroxisome biogenesis</keyword>
<comment type="caution">
    <text evidence="6">The sequence shown here is derived from an EMBL/GenBank/DDBJ whole genome shotgun (WGS) entry which is preliminary data.</text>
</comment>
<comment type="subunit">
    <text evidence="1">Interacts with PEX19.</text>
</comment>
<protein>
    <recommendedName>
        <fullName evidence="2">Peroxisomal biogenesis factor 3</fullName>
    </recommendedName>
    <alternativeName>
        <fullName evidence="5">Peroxisomal assembly protein PEX3</fullName>
    </alternativeName>
</protein>
<keyword evidence="7" id="KW-1185">Reference proteome</keyword>
<evidence type="ECO:0000256" key="5">
    <source>
        <dbReference type="ARBA" id="ARBA00029630"/>
    </source>
</evidence>
<dbReference type="InterPro" id="IPR006966">
    <property type="entry name" value="Peroxin-3"/>
</dbReference>
<evidence type="ECO:0000256" key="2">
    <source>
        <dbReference type="ARBA" id="ARBA00014294"/>
    </source>
</evidence>
<organism evidence="6 7">
    <name type="scientific">Cotesia glomerata</name>
    <name type="common">Lepidopteran parasitic wasp</name>
    <name type="synonym">Apanteles glomeratus</name>
    <dbReference type="NCBI Taxonomy" id="32391"/>
    <lineage>
        <taxon>Eukaryota</taxon>
        <taxon>Metazoa</taxon>
        <taxon>Ecdysozoa</taxon>
        <taxon>Arthropoda</taxon>
        <taxon>Hexapoda</taxon>
        <taxon>Insecta</taxon>
        <taxon>Pterygota</taxon>
        <taxon>Neoptera</taxon>
        <taxon>Endopterygota</taxon>
        <taxon>Hymenoptera</taxon>
        <taxon>Apocrita</taxon>
        <taxon>Ichneumonoidea</taxon>
        <taxon>Braconidae</taxon>
        <taxon>Microgastrinae</taxon>
        <taxon>Cotesia</taxon>
    </lineage>
</organism>
<evidence type="ECO:0000313" key="6">
    <source>
        <dbReference type="EMBL" id="KAH0553859.1"/>
    </source>
</evidence>
<dbReference type="GO" id="GO:0005778">
    <property type="term" value="C:peroxisomal membrane"/>
    <property type="evidence" value="ECO:0007669"/>
    <property type="project" value="InterPro"/>
</dbReference>
<accession>A0AAV7IJ60</accession>
<evidence type="ECO:0000256" key="1">
    <source>
        <dbReference type="ARBA" id="ARBA00011494"/>
    </source>
</evidence>
<evidence type="ECO:0000313" key="7">
    <source>
        <dbReference type="Proteomes" id="UP000826195"/>
    </source>
</evidence>
<sequence>MFESISNFVRRHSRKLVIGGAVVGTYYGLLRYSQYKIIEWQKQEMQKRMLNSKLKQHYECTEKSCTQAISNLGRCVRNSVLKLIRCQEIIDQLKAGNCDKIACWNELKVNSICKSVLIIYADIMLVLIMRLQMNIISASMFDNSSRPDEERELKRIQEVYLNLTNYFMDGGIQQLSLFIKKKVEEVLKSISLKDEFNLKELEQIYLGIMSSILDDKSGDPVKNFRQYVFPQNLNIENNYQLEDILNITLDFLESQQFQTLMQSNIRSGFVMIVDKISETFDKVANKSNDNSSSMTEEVAESYLIVHNLENSKLPFAKIIPIVNSLLPDVPADNDIHETLLRFLIANHPLKCFGATVFEVLCTYQ</sequence>
<proteinExistence type="predicted"/>
<evidence type="ECO:0000256" key="4">
    <source>
        <dbReference type="ARBA" id="ARBA00025338"/>
    </source>
</evidence>
<dbReference type="EMBL" id="JAHXZJ010001119">
    <property type="protein sequence ID" value="KAH0553859.1"/>
    <property type="molecule type" value="Genomic_DNA"/>
</dbReference>